<evidence type="ECO:0000256" key="5">
    <source>
        <dbReference type="ARBA" id="ARBA00022989"/>
    </source>
</evidence>
<evidence type="ECO:0000256" key="2">
    <source>
        <dbReference type="ARBA" id="ARBA00022606"/>
    </source>
</evidence>
<evidence type="ECO:0000256" key="6">
    <source>
        <dbReference type="ARBA" id="ARBA00023136"/>
    </source>
</evidence>
<dbReference type="InterPro" id="IPR004117">
    <property type="entry name" value="7tm6_olfct_rcpt"/>
</dbReference>
<feature type="non-terminal residue" evidence="11">
    <location>
        <position position="146"/>
    </location>
</feature>
<feature type="transmembrane region" description="Helical" evidence="9">
    <location>
        <begin position="59"/>
        <end position="92"/>
    </location>
</feature>
<dbReference type="OrthoDB" id="8117390at2759"/>
<evidence type="ECO:0000313" key="11">
    <source>
        <dbReference type="EMBL" id="CAG9854576.1"/>
    </source>
</evidence>
<keyword evidence="6 9" id="KW-0472">Membrane</keyword>
<protein>
    <submittedName>
        <fullName evidence="11">Uncharacterized protein</fullName>
    </submittedName>
</protein>
<keyword evidence="5 9" id="KW-1133">Transmembrane helix</keyword>
<dbReference type="GO" id="GO:0005549">
    <property type="term" value="F:odorant binding"/>
    <property type="evidence" value="ECO:0007669"/>
    <property type="project" value="InterPro"/>
</dbReference>
<feature type="chain" id="PRO_5040455001" evidence="10">
    <location>
        <begin position="17"/>
        <end position="146"/>
    </location>
</feature>
<dbReference type="AlphaFoldDB" id="A0A9N9TGW3"/>
<dbReference type="EMBL" id="OU900094">
    <property type="protein sequence ID" value="CAG9854576.1"/>
    <property type="molecule type" value="Genomic_DNA"/>
</dbReference>
<evidence type="ECO:0000256" key="7">
    <source>
        <dbReference type="ARBA" id="ARBA00023170"/>
    </source>
</evidence>
<sequence>MLFVFSSMCGVTLVASKFIIYTQQLKLASGGDNSSSIAVIEKPLPYVVWRPVDETAHYFIAFFIDVLSAIIGCTFNTVTQLIIFSILTFIAGQLEILQQRFRNLGFLCSKAGTFDGKFEVLKKLILEHQQLISYVENLDDNMKYIM</sequence>
<dbReference type="GO" id="GO:0004984">
    <property type="term" value="F:olfactory receptor activity"/>
    <property type="evidence" value="ECO:0007669"/>
    <property type="project" value="InterPro"/>
</dbReference>
<keyword evidence="3 9" id="KW-0812">Transmembrane</keyword>
<organism evidence="11 12">
    <name type="scientific">Phyllotreta striolata</name>
    <name type="common">Striped flea beetle</name>
    <name type="synonym">Crioceris striolata</name>
    <dbReference type="NCBI Taxonomy" id="444603"/>
    <lineage>
        <taxon>Eukaryota</taxon>
        <taxon>Metazoa</taxon>
        <taxon>Ecdysozoa</taxon>
        <taxon>Arthropoda</taxon>
        <taxon>Hexapoda</taxon>
        <taxon>Insecta</taxon>
        <taxon>Pterygota</taxon>
        <taxon>Neoptera</taxon>
        <taxon>Endopterygota</taxon>
        <taxon>Coleoptera</taxon>
        <taxon>Polyphaga</taxon>
        <taxon>Cucujiformia</taxon>
        <taxon>Chrysomeloidea</taxon>
        <taxon>Chrysomelidae</taxon>
        <taxon>Galerucinae</taxon>
        <taxon>Alticini</taxon>
        <taxon>Phyllotreta</taxon>
    </lineage>
</organism>
<keyword evidence="7" id="KW-0675">Receptor</keyword>
<dbReference type="GO" id="GO:0016020">
    <property type="term" value="C:membrane"/>
    <property type="evidence" value="ECO:0007669"/>
    <property type="project" value="UniProtKB-SubCell"/>
</dbReference>
<evidence type="ECO:0000256" key="10">
    <source>
        <dbReference type="SAM" id="SignalP"/>
    </source>
</evidence>
<proteinExistence type="predicted"/>
<name>A0A9N9TGW3_PHYSR</name>
<feature type="signal peptide" evidence="10">
    <location>
        <begin position="1"/>
        <end position="16"/>
    </location>
</feature>
<keyword evidence="4" id="KW-0552">Olfaction</keyword>
<evidence type="ECO:0000313" key="12">
    <source>
        <dbReference type="Proteomes" id="UP001153712"/>
    </source>
</evidence>
<reference evidence="11" key="1">
    <citation type="submission" date="2022-01" db="EMBL/GenBank/DDBJ databases">
        <authorList>
            <person name="King R."/>
        </authorList>
    </citation>
    <scope>NUCLEOTIDE SEQUENCE</scope>
</reference>
<keyword evidence="8" id="KW-0807">Transducer</keyword>
<gene>
    <name evidence="11" type="ORF">PHYEVI_LOCUS1038</name>
</gene>
<evidence type="ECO:0000256" key="9">
    <source>
        <dbReference type="SAM" id="Phobius"/>
    </source>
</evidence>
<accession>A0A9N9TGW3</accession>
<evidence type="ECO:0000256" key="8">
    <source>
        <dbReference type="ARBA" id="ARBA00023224"/>
    </source>
</evidence>
<evidence type="ECO:0000256" key="1">
    <source>
        <dbReference type="ARBA" id="ARBA00004141"/>
    </source>
</evidence>
<keyword evidence="2" id="KW-0716">Sensory transduction</keyword>
<evidence type="ECO:0000256" key="4">
    <source>
        <dbReference type="ARBA" id="ARBA00022725"/>
    </source>
</evidence>
<dbReference type="Proteomes" id="UP001153712">
    <property type="component" value="Chromosome 1"/>
</dbReference>
<keyword evidence="12" id="KW-1185">Reference proteome</keyword>
<evidence type="ECO:0000256" key="3">
    <source>
        <dbReference type="ARBA" id="ARBA00022692"/>
    </source>
</evidence>
<dbReference type="Pfam" id="PF02949">
    <property type="entry name" value="7tm_6"/>
    <property type="match status" value="1"/>
</dbReference>
<keyword evidence="10" id="KW-0732">Signal</keyword>
<dbReference type="GO" id="GO:0007165">
    <property type="term" value="P:signal transduction"/>
    <property type="evidence" value="ECO:0007669"/>
    <property type="project" value="UniProtKB-KW"/>
</dbReference>
<comment type="subcellular location">
    <subcellularLocation>
        <location evidence="1">Membrane</location>
        <topology evidence="1">Multi-pass membrane protein</topology>
    </subcellularLocation>
</comment>